<organism evidence="5 6">
    <name type="scientific">Penicillium italicum</name>
    <name type="common">Blue mold</name>
    <dbReference type="NCBI Taxonomy" id="40296"/>
    <lineage>
        <taxon>Eukaryota</taxon>
        <taxon>Fungi</taxon>
        <taxon>Dikarya</taxon>
        <taxon>Ascomycota</taxon>
        <taxon>Pezizomycotina</taxon>
        <taxon>Eurotiomycetes</taxon>
        <taxon>Eurotiomycetidae</taxon>
        <taxon>Eurotiales</taxon>
        <taxon>Aspergillaceae</taxon>
        <taxon>Penicillium</taxon>
    </lineage>
</organism>
<dbReference type="GO" id="GO:0006508">
    <property type="term" value="P:proteolysis"/>
    <property type="evidence" value="ECO:0007669"/>
    <property type="project" value="UniProtKB-KW"/>
</dbReference>
<evidence type="ECO:0000313" key="5">
    <source>
        <dbReference type="EMBL" id="KGO67811.1"/>
    </source>
</evidence>
<dbReference type="EMBL" id="JQGA01001259">
    <property type="protein sequence ID" value="KGO67811.1"/>
    <property type="molecule type" value="Genomic_DNA"/>
</dbReference>
<dbReference type="InterPro" id="IPR016125">
    <property type="entry name" value="Peptidase_C15-like"/>
</dbReference>
<reference evidence="5 6" key="1">
    <citation type="journal article" date="2015" name="Mol. Plant Microbe Interact.">
        <title>Genome, transcriptome, and functional analyses of Penicillium expansum provide new insights into secondary metabolism and pathogenicity.</title>
        <authorList>
            <person name="Ballester A.R."/>
            <person name="Marcet-Houben M."/>
            <person name="Levin E."/>
            <person name="Sela N."/>
            <person name="Selma-Lazaro C."/>
            <person name="Carmona L."/>
            <person name="Wisniewski M."/>
            <person name="Droby S."/>
            <person name="Gonzalez-Candelas L."/>
            <person name="Gabaldon T."/>
        </authorList>
    </citation>
    <scope>NUCLEOTIDE SEQUENCE [LARGE SCALE GENOMIC DNA]</scope>
    <source>
        <strain evidence="5 6">PHI-1</strain>
    </source>
</reference>
<evidence type="ECO:0000256" key="2">
    <source>
        <dbReference type="ARBA" id="ARBA00022670"/>
    </source>
</evidence>
<evidence type="ECO:0000313" key="6">
    <source>
        <dbReference type="Proteomes" id="UP000030104"/>
    </source>
</evidence>
<proteinExistence type="inferred from homology"/>
<evidence type="ECO:0000256" key="3">
    <source>
        <dbReference type="ARBA" id="ARBA00022801"/>
    </source>
</evidence>
<protein>
    <recommendedName>
        <fullName evidence="7">Peptidase C15, pyroglutamyl peptidase I</fullName>
    </recommendedName>
</protein>
<evidence type="ECO:0000256" key="4">
    <source>
        <dbReference type="ARBA" id="ARBA00022807"/>
    </source>
</evidence>
<keyword evidence="2" id="KW-0645">Protease</keyword>
<dbReference type="AlphaFoldDB" id="A0A0A2KLN3"/>
<comment type="similarity">
    <text evidence="1">Belongs to the peptidase C15 family.</text>
</comment>
<sequence length="251" mass="27785">MSSQDTFNVAVTGNRPFLDYPVNTSQLVRDALPDAIDRPNKPIIRILKYDRDTIDTYADVRQVSREIWGGSSSFFRTPVHTDGSSSSGNGSSPGNDHVDIDLILHLGMVAFDYPQIFTFETIAHRDGYELPGDDGKPVDSEELKQLGLPDTLATAFDVEAAWLKVKEQFPDTPSSVSKNAGHYFCEFRLYSSLAEPLLDKALSKKRGRTVFQHLPERHLAEDIALATKITIAYITALADDPIANGDGNFNH</sequence>
<dbReference type="SUPFAM" id="SSF53182">
    <property type="entry name" value="Pyrrolidone carboxyl peptidase (pyroglutamate aminopeptidase)"/>
    <property type="match status" value="1"/>
</dbReference>
<dbReference type="PANTHER" id="PTHR23402:SF1">
    <property type="entry name" value="PYROGLUTAMYL-PEPTIDASE I"/>
    <property type="match status" value="1"/>
</dbReference>
<dbReference type="InterPro" id="IPR036440">
    <property type="entry name" value="Peptidase_C15-like_sf"/>
</dbReference>
<keyword evidence="6" id="KW-1185">Reference proteome</keyword>
<dbReference type="Proteomes" id="UP000030104">
    <property type="component" value="Unassembled WGS sequence"/>
</dbReference>
<dbReference type="PhylomeDB" id="A0A0A2KLN3"/>
<evidence type="ECO:0008006" key="7">
    <source>
        <dbReference type="Google" id="ProtNLM"/>
    </source>
</evidence>
<keyword evidence="3" id="KW-0378">Hydrolase</keyword>
<dbReference type="GO" id="GO:0008234">
    <property type="term" value="F:cysteine-type peptidase activity"/>
    <property type="evidence" value="ECO:0007669"/>
    <property type="project" value="UniProtKB-KW"/>
</dbReference>
<dbReference type="OMA" id="YFCEFRL"/>
<evidence type="ECO:0000256" key="1">
    <source>
        <dbReference type="ARBA" id="ARBA00006641"/>
    </source>
</evidence>
<dbReference type="PANTHER" id="PTHR23402">
    <property type="entry name" value="PROTEASE FAMILY C15 PYROGLUTAMYL-PEPTIDASE I-RELATED"/>
    <property type="match status" value="1"/>
</dbReference>
<accession>A0A0A2KLN3</accession>
<dbReference type="Gene3D" id="3.40.630.20">
    <property type="entry name" value="Peptidase C15, pyroglutamyl peptidase I-like"/>
    <property type="match status" value="1"/>
</dbReference>
<dbReference type="OrthoDB" id="407146at2759"/>
<keyword evidence="4" id="KW-0788">Thiol protease</keyword>
<name>A0A0A2KLN3_PENIT</name>
<comment type="caution">
    <text evidence="5">The sequence shown here is derived from an EMBL/GenBank/DDBJ whole genome shotgun (WGS) entry which is preliminary data.</text>
</comment>
<dbReference type="HOGENOM" id="CLU_043960_0_0_1"/>
<gene>
    <name evidence="5" type="ORF">PITC_048970</name>
</gene>